<feature type="chain" id="PRO_5040371860" description="Beta-glucosidase" evidence="7">
    <location>
        <begin position="16"/>
        <end position="493"/>
    </location>
</feature>
<accession>A0A9P0CGW8</accession>
<evidence type="ECO:0000256" key="4">
    <source>
        <dbReference type="ARBA" id="ARBA00023180"/>
    </source>
</evidence>
<dbReference type="GO" id="GO:0005975">
    <property type="term" value="P:carbohydrate metabolic process"/>
    <property type="evidence" value="ECO:0007669"/>
    <property type="project" value="InterPro"/>
</dbReference>
<dbReference type="PANTHER" id="PTHR10353:SF36">
    <property type="entry name" value="LP05116P"/>
    <property type="match status" value="1"/>
</dbReference>
<gene>
    <name evidence="8" type="ORF">PSYICH_LOCUS1320</name>
</gene>
<dbReference type="InterPro" id="IPR017853">
    <property type="entry name" value="GH"/>
</dbReference>
<reference evidence="8" key="1">
    <citation type="submission" date="2022-01" db="EMBL/GenBank/DDBJ databases">
        <authorList>
            <person name="King R."/>
        </authorList>
    </citation>
    <scope>NUCLEOTIDE SEQUENCE</scope>
</reference>
<evidence type="ECO:0008006" key="10">
    <source>
        <dbReference type="Google" id="ProtNLM"/>
    </source>
</evidence>
<keyword evidence="9" id="KW-1185">Reference proteome</keyword>
<comment type="subunit">
    <text evidence="2">Homodimer.</text>
</comment>
<dbReference type="GO" id="GO:0008422">
    <property type="term" value="F:beta-glucosidase activity"/>
    <property type="evidence" value="ECO:0007669"/>
    <property type="project" value="TreeGrafter"/>
</dbReference>
<dbReference type="SUPFAM" id="SSF51445">
    <property type="entry name" value="(Trans)glycosidases"/>
    <property type="match status" value="1"/>
</dbReference>
<comment type="similarity">
    <text evidence="1 6">Belongs to the glycosyl hydrolase 1 family.</text>
</comment>
<keyword evidence="4" id="KW-0325">Glycoprotein</keyword>
<evidence type="ECO:0000256" key="2">
    <source>
        <dbReference type="ARBA" id="ARBA00011738"/>
    </source>
</evidence>
<dbReference type="PRINTS" id="PR00131">
    <property type="entry name" value="GLHYDRLASE1"/>
</dbReference>
<keyword evidence="7" id="KW-0732">Signal</keyword>
<proteinExistence type="inferred from homology"/>
<name>A0A9P0CGW8_9CUCU</name>
<dbReference type="InterPro" id="IPR001360">
    <property type="entry name" value="Glyco_hydro_1"/>
</dbReference>
<keyword evidence="3" id="KW-0378">Hydrolase</keyword>
<organism evidence="8 9">
    <name type="scientific">Psylliodes chrysocephalus</name>
    <dbReference type="NCBI Taxonomy" id="3402493"/>
    <lineage>
        <taxon>Eukaryota</taxon>
        <taxon>Metazoa</taxon>
        <taxon>Ecdysozoa</taxon>
        <taxon>Arthropoda</taxon>
        <taxon>Hexapoda</taxon>
        <taxon>Insecta</taxon>
        <taxon>Pterygota</taxon>
        <taxon>Neoptera</taxon>
        <taxon>Endopterygota</taxon>
        <taxon>Coleoptera</taxon>
        <taxon>Polyphaga</taxon>
        <taxon>Cucujiformia</taxon>
        <taxon>Chrysomeloidea</taxon>
        <taxon>Chrysomelidae</taxon>
        <taxon>Galerucinae</taxon>
        <taxon>Alticini</taxon>
        <taxon>Psylliodes</taxon>
    </lineage>
</organism>
<keyword evidence="5" id="KW-0326">Glycosidase</keyword>
<evidence type="ECO:0000256" key="1">
    <source>
        <dbReference type="ARBA" id="ARBA00010838"/>
    </source>
</evidence>
<evidence type="ECO:0000256" key="3">
    <source>
        <dbReference type="ARBA" id="ARBA00022801"/>
    </source>
</evidence>
<dbReference type="AlphaFoldDB" id="A0A9P0CGW8"/>
<dbReference type="Gene3D" id="3.20.20.80">
    <property type="entry name" value="Glycosidases"/>
    <property type="match status" value="1"/>
</dbReference>
<sequence>MKLFLLSCIITLSFAQDINPRKFPPNFLLGVANAATQIEGGWNEDGKSESIWDHFAHNFPEKIADKSNADIACDSYHKYKEDVALIKAMGLNHYRLSIAWTRVLPTGRTDNVNEAGVQYYKNVFKELRDNGIIPMVTLYHWDLPQILQEEMGGFMNESIADLFGDYARFCFETFGEDAKWWVTINEPKQVCQVGYGAGRYAPGIKSNGVGDYVCAKNLLLAHARAWHIYDEEFREKNQGKVAIVVDGSWAEPGSDNEADKAASERALHFGVGLYGNPVFNGDWPELVKQRVAERSKLEGFSESRLPAFTDEQIKYINGTSDYLALNHYSTMMASDSEAPIGQPSFDNDISARSWAKPEWTPTSQWWFYDLPWGLRKFLNWLKNTYNNPEIVITENGYVDNDDTLEDDRRIHYLRGYLSACLDAIYEDKVNLIGYTAWSIMDDWEWTGGYSSFLGMYKIDFKDPDIPRIKRKSAGYFTTIAHNRCLIDLDKCIE</sequence>
<dbReference type="OrthoDB" id="65569at2759"/>
<evidence type="ECO:0000256" key="5">
    <source>
        <dbReference type="ARBA" id="ARBA00023295"/>
    </source>
</evidence>
<dbReference type="PANTHER" id="PTHR10353">
    <property type="entry name" value="GLYCOSYL HYDROLASE"/>
    <property type="match status" value="1"/>
</dbReference>
<dbReference type="FunFam" id="3.20.20.80:FF:000013">
    <property type="entry name" value="lactase-phlorizin hydrolase"/>
    <property type="match status" value="1"/>
</dbReference>
<dbReference type="Proteomes" id="UP001153636">
    <property type="component" value="Chromosome 1"/>
</dbReference>
<dbReference type="EMBL" id="OV651813">
    <property type="protein sequence ID" value="CAH1098964.1"/>
    <property type="molecule type" value="Genomic_DNA"/>
</dbReference>
<dbReference type="Pfam" id="PF00232">
    <property type="entry name" value="Glyco_hydro_1"/>
    <property type="match status" value="1"/>
</dbReference>
<feature type="signal peptide" evidence="7">
    <location>
        <begin position="1"/>
        <end position="15"/>
    </location>
</feature>
<evidence type="ECO:0000313" key="8">
    <source>
        <dbReference type="EMBL" id="CAH1098964.1"/>
    </source>
</evidence>
<protein>
    <recommendedName>
        <fullName evidence="10">Beta-glucosidase</fullName>
    </recommendedName>
</protein>
<evidence type="ECO:0000256" key="6">
    <source>
        <dbReference type="RuleBase" id="RU003690"/>
    </source>
</evidence>
<evidence type="ECO:0000313" key="9">
    <source>
        <dbReference type="Proteomes" id="UP001153636"/>
    </source>
</evidence>
<evidence type="ECO:0000256" key="7">
    <source>
        <dbReference type="SAM" id="SignalP"/>
    </source>
</evidence>